<evidence type="ECO:0000256" key="5">
    <source>
        <dbReference type="ARBA" id="ARBA00022490"/>
    </source>
</evidence>
<gene>
    <name evidence="13" type="ORF">BCR43DRAFT_462823</name>
</gene>
<dbReference type="Proteomes" id="UP000242180">
    <property type="component" value="Unassembled WGS sequence"/>
</dbReference>
<evidence type="ECO:0000256" key="3">
    <source>
        <dbReference type="ARBA" id="ARBA00010883"/>
    </source>
</evidence>
<dbReference type="GO" id="GO:0035091">
    <property type="term" value="F:phosphatidylinositol binding"/>
    <property type="evidence" value="ECO:0007669"/>
    <property type="project" value="InterPro"/>
</dbReference>
<keyword evidence="11" id="KW-1133">Transmembrane helix</keyword>
<dbReference type="EMBL" id="MCGN01000010">
    <property type="protein sequence ID" value="ORY91850.1"/>
    <property type="molecule type" value="Genomic_DNA"/>
</dbReference>
<comment type="similarity">
    <text evidence="3">Belongs to the sorting nexin family.</text>
</comment>
<dbReference type="Pfam" id="PF09325">
    <property type="entry name" value="Vps5"/>
    <property type="match status" value="1"/>
</dbReference>
<feature type="transmembrane region" description="Helical" evidence="11">
    <location>
        <begin position="385"/>
        <end position="406"/>
    </location>
</feature>
<dbReference type="Pfam" id="PF00787">
    <property type="entry name" value="PX"/>
    <property type="match status" value="1"/>
</dbReference>
<organism evidence="13 14">
    <name type="scientific">Syncephalastrum racemosum</name>
    <name type="common">Filamentous fungus</name>
    <dbReference type="NCBI Taxonomy" id="13706"/>
    <lineage>
        <taxon>Eukaryota</taxon>
        <taxon>Fungi</taxon>
        <taxon>Fungi incertae sedis</taxon>
        <taxon>Mucoromycota</taxon>
        <taxon>Mucoromycotina</taxon>
        <taxon>Mucoromycetes</taxon>
        <taxon>Mucorales</taxon>
        <taxon>Syncephalastraceae</taxon>
        <taxon>Syncephalastrum</taxon>
    </lineage>
</organism>
<evidence type="ECO:0000256" key="4">
    <source>
        <dbReference type="ARBA" id="ARBA00022448"/>
    </source>
</evidence>
<dbReference type="STRING" id="13706.A0A1X2H229"/>
<evidence type="ECO:0000313" key="13">
    <source>
        <dbReference type="EMBL" id="ORY91850.1"/>
    </source>
</evidence>
<feature type="domain" description="PX" evidence="12">
    <location>
        <begin position="75"/>
        <end position="197"/>
    </location>
</feature>
<accession>A0A1X2H229</accession>
<reference evidence="13 14" key="1">
    <citation type="submission" date="2016-07" db="EMBL/GenBank/DDBJ databases">
        <title>Pervasive Adenine N6-methylation of Active Genes in Fungi.</title>
        <authorList>
            <consortium name="DOE Joint Genome Institute"/>
            <person name="Mondo S.J."/>
            <person name="Dannebaum R.O."/>
            <person name="Kuo R.C."/>
            <person name="Labutti K."/>
            <person name="Haridas S."/>
            <person name="Kuo A."/>
            <person name="Salamov A."/>
            <person name="Ahrendt S.R."/>
            <person name="Lipzen A."/>
            <person name="Sullivan W."/>
            <person name="Andreopoulos W.B."/>
            <person name="Clum A."/>
            <person name="Lindquist E."/>
            <person name="Daum C."/>
            <person name="Ramamoorthy G.K."/>
            <person name="Gryganskyi A."/>
            <person name="Culley D."/>
            <person name="Magnuson J.K."/>
            <person name="James T.Y."/>
            <person name="O'Malley M.A."/>
            <person name="Stajich J.E."/>
            <person name="Spatafora J.W."/>
            <person name="Visel A."/>
            <person name="Grigoriev I.V."/>
        </authorList>
    </citation>
    <scope>NUCLEOTIDE SEQUENCE [LARGE SCALE GENOMIC DNA]</scope>
    <source>
        <strain evidence="13 14">NRRL 2496</strain>
    </source>
</reference>
<dbReference type="InterPro" id="IPR036871">
    <property type="entry name" value="PX_dom_sf"/>
</dbReference>
<protein>
    <recommendedName>
        <fullName evidence="8">Sorting nexin-4</fullName>
    </recommendedName>
    <alternativeName>
        <fullName evidence="9">Autophagy-related protein 24</fullName>
    </alternativeName>
</protein>
<dbReference type="OMA" id="LHYYEEC"/>
<comment type="caution">
    <text evidence="13">The sequence shown here is derived from an EMBL/GenBank/DDBJ whole genome shotgun (WGS) entry which is preliminary data.</text>
</comment>
<dbReference type="GO" id="GO:0034727">
    <property type="term" value="P:piecemeal microautophagy of the nucleus"/>
    <property type="evidence" value="ECO:0007669"/>
    <property type="project" value="TreeGrafter"/>
</dbReference>
<proteinExistence type="inferred from homology"/>
<sequence length="521" mass="59886">MSMSGYDSVDWSSSNNDIYSSYDSPAFNPFSSTTAADYEPNPEPSTSTATFPTNDSSYQDEYDSSFKHQSEPIEYMKITISDPQKHDNTLQASYITYLITTKTTLRTFASQSPRPVRRRFQDFVWLYQALTLEHTTCVIPPLPEKHRMTYVKGGRFSNAFIERRRLGLQWFLDRIACHPLLQKSQFTRIFLEASDFQSDRLALSTQLPETATLLESLTDVLMNAFTKVTKPDQRFIDMRDYVDKLEDNLNTVEKLFSRIVKRQQDMAVDYKNFGWSIREISTLELDIDMPLRQFAETAESYSGSMRDMADRQSILFMNELHELLAYCEAVKQVLRKRDDSQIDFEELSVYLQRGIHERDRLVREGSASDNPKLAEVELRIQEVEYGLGFVFVLCLLIRFFLLLLFAQQLENEVARTSDITNNFSDQMTTEFETFEKAKNAELKDGLAAYADSHIDFYKKGIKAWEDILPVLENIQLGDAKGDTSGDENTAVPHVTPHESRPTTTLTEPFPAEMAAATEGVW</sequence>
<dbReference type="PANTHER" id="PTHR45949:SF2">
    <property type="entry name" value="SORTING NEXIN-4"/>
    <property type="match status" value="1"/>
</dbReference>
<evidence type="ECO:0000259" key="12">
    <source>
        <dbReference type="PROSITE" id="PS50195"/>
    </source>
</evidence>
<dbReference type="PROSITE" id="PS50195">
    <property type="entry name" value="PX"/>
    <property type="match status" value="1"/>
</dbReference>
<dbReference type="SUPFAM" id="SSF103657">
    <property type="entry name" value="BAR/IMD domain-like"/>
    <property type="match status" value="1"/>
</dbReference>
<dbReference type="Gene3D" id="1.20.1270.60">
    <property type="entry name" value="Arfaptin homology (AH) domain/BAR domain"/>
    <property type="match status" value="1"/>
</dbReference>
<dbReference type="GO" id="GO:0000407">
    <property type="term" value="C:phagophore assembly site"/>
    <property type="evidence" value="ECO:0007669"/>
    <property type="project" value="TreeGrafter"/>
</dbReference>
<evidence type="ECO:0000256" key="8">
    <source>
        <dbReference type="ARBA" id="ARBA00040748"/>
    </source>
</evidence>
<dbReference type="InterPro" id="IPR015404">
    <property type="entry name" value="Vps5_C"/>
</dbReference>
<dbReference type="InParanoid" id="A0A1X2H229"/>
<dbReference type="SUPFAM" id="SSF64268">
    <property type="entry name" value="PX domain"/>
    <property type="match status" value="1"/>
</dbReference>
<keyword evidence="11" id="KW-0812">Transmembrane</keyword>
<dbReference type="AlphaFoldDB" id="A0A1X2H229"/>
<dbReference type="GO" id="GO:0005769">
    <property type="term" value="C:early endosome"/>
    <property type="evidence" value="ECO:0007669"/>
    <property type="project" value="TreeGrafter"/>
</dbReference>
<dbReference type="GO" id="GO:0061709">
    <property type="term" value="P:reticulophagy"/>
    <property type="evidence" value="ECO:0007669"/>
    <property type="project" value="TreeGrafter"/>
</dbReference>
<evidence type="ECO:0000256" key="10">
    <source>
        <dbReference type="SAM" id="MobiDB-lite"/>
    </source>
</evidence>
<feature type="region of interest" description="Disordered" evidence="10">
    <location>
        <begin position="30"/>
        <end position="64"/>
    </location>
</feature>
<evidence type="ECO:0000256" key="7">
    <source>
        <dbReference type="ARBA" id="ARBA00023136"/>
    </source>
</evidence>
<dbReference type="PANTHER" id="PTHR45949">
    <property type="entry name" value="SORTING NEXIN-4"/>
    <property type="match status" value="1"/>
</dbReference>
<dbReference type="GO" id="GO:0032456">
    <property type="term" value="P:endocytic recycling"/>
    <property type="evidence" value="ECO:0007669"/>
    <property type="project" value="TreeGrafter"/>
</dbReference>
<feature type="compositionally biased region" description="Polar residues" evidence="10">
    <location>
        <begin position="44"/>
        <end position="57"/>
    </location>
</feature>
<evidence type="ECO:0000256" key="1">
    <source>
        <dbReference type="ARBA" id="ARBA00004184"/>
    </source>
</evidence>
<keyword evidence="14" id="KW-1185">Reference proteome</keyword>
<keyword evidence="6" id="KW-0446">Lipid-binding</keyword>
<dbReference type="Gene3D" id="3.30.1520.10">
    <property type="entry name" value="Phox-like domain"/>
    <property type="match status" value="1"/>
</dbReference>
<dbReference type="OrthoDB" id="205639at2759"/>
<name>A0A1X2H229_SYNRA</name>
<keyword evidence="5" id="KW-0963">Cytoplasm</keyword>
<dbReference type="InterPro" id="IPR001683">
    <property type="entry name" value="PX_dom"/>
</dbReference>
<evidence type="ECO:0000313" key="14">
    <source>
        <dbReference type="Proteomes" id="UP000242180"/>
    </source>
</evidence>
<dbReference type="GO" id="GO:0000422">
    <property type="term" value="P:autophagy of mitochondrion"/>
    <property type="evidence" value="ECO:0007669"/>
    <property type="project" value="TreeGrafter"/>
</dbReference>
<feature type="region of interest" description="Disordered" evidence="10">
    <location>
        <begin position="479"/>
        <end position="509"/>
    </location>
</feature>
<evidence type="ECO:0000256" key="11">
    <source>
        <dbReference type="SAM" id="Phobius"/>
    </source>
</evidence>
<keyword evidence="4" id="KW-0813">Transport</keyword>
<dbReference type="FunCoup" id="A0A1X2H229">
    <property type="interactions" value="219"/>
</dbReference>
<dbReference type="InterPro" id="IPR027267">
    <property type="entry name" value="AH/BAR_dom_sf"/>
</dbReference>
<keyword evidence="7 11" id="KW-0472">Membrane</keyword>
<dbReference type="SMART" id="SM00312">
    <property type="entry name" value="PX"/>
    <property type="match status" value="1"/>
</dbReference>
<comment type="subcellular location">
    <subcellularLocation>
        <location evidence="2">Cytoplasm</location>
    </subcellularLocation>
    <subcellularLocation>
        <location evidence="1">Endomembrane system</location>
        <topology evidence="1">Peripheral membrane protein</topology>
    </subcellularLocation>
</comment>
<dbReference type="GO" id="GO:0015031">
    <property type="term" value="P:protein transport"/>
    <property type="evidence" value="ECO:0007669"/>
    <property type="project" value="TreeGrafter"/>
</dbReference>
<evidence type="ECO:0000256" key="6">
    <source>
        <dbReference type="ARBA" id="ARBA00023121"/>
    </source>
</evidence>
<evidence type="ECO:0000256" key="9">
    <source>
        <dbReference type="ARBA" id="ARBA00041273"/>
    </source>
</evidence>
<evidence type="ECO:0000256" key="2">
    <source>
        <dbReference type="ARBA" id="ARBA00004496"/>
    </source>
</evidence>